<feature type="compositionally biased region" description="Low complexity" evidence="1">
    <location>
        <begin position="768"/>
        <end position="781"/>
    </location>
</feature>
<feature type="region of interest" description="Disordered" evidence="1">
    <location>
        <begin position="21"/>
        <end position="129"/>
    </location>
</feature>
<feature type="compositionally biased region" description="Basic and acidic residues" evidence="1">
    <location>
        <begin position="598"/>
        <end position="607"/>
    </location>
</feature>
<dbReference type="OrthoDB" id="2690066at2759"/>
<dbReference type="PANTHER" id="PTHR35711:SF1">
    <property type="entry name" value="ECTODERMAL, ISOFORM F"/>
    <property type="match status" value="1"/>
</dbReference>
<evidence type="ECO:0000256" key="1">
    <source>
        <dbReference type="SAM" id="MobiDB-lite"/>
    </source>
</evidence>
<feature type="compositionally biased region" description="Low complexity" evidence="1">
    <location>
        <begin position="623"/>
        <end position="653"/>
    </location>
</feature>
<protein>
    <submittedName>
        <fullName evidence="2">Uncharacterized protein</fullName>
    </submittedName>
</protein>
<feature type="compositionally biased region" description="Pro residues" evidence="1">
    <location>
        <begin position="565"/>
        <end position="578"/>
    </location>
</feature>
<feature type="compositionally biased region" description="Acidic residues" evidence="1">
    <location>
        <begin position="1046"/>
        <end position="1058"/>
    </location>
</feature>
<feature type="region of interest" description="Disordered" evidence="1">
    <location>
        <begin position="294"/>
        <end position="455"/>
    </location>
</feature>
<feature type="compositionally biased region" description="Low complexity" evidence="1">
    <location>
        <begin position="853"/>
        <end position="870"/>
    </location>
</feature>
<feature type="region of interest" description="Disordered" evidence="1">
    <location>
        <begin position="1394"/>
        <end position="1413"/>
    </location>
</feature>
<feature type="region of interest" description="Disordered" evidence="1">
    <location>
        <begin position="510"/>
        <end position="729"/>
    </location>
</feature>
<feature type="compositionally biased region" description="Low complexity" evidence="1">
    <location>
        <begin position="1233"/>
        <end position="1245"/>
    </location>
</feature>
<reference evidence="2 3" key="1">
    <citation type="journal article" date="2019" name="Nat. Ecol. Evol.">
        <title>Megaphylogeny resolves global patterns of mushroom evolution.</title>
        <authorList>
            <person name="Varga T."/>
            <person name="Krizsan K."/>
            <person name="Foldi C."/>
            <person name="Dima B."/>
            <person name="Sanchez-Garcia M."/>
            <person name="Sanchez-Ramirez S."/>
            <person name="Szollosi G.J."/>
            <person name="Szarkandi J.G."/>
            <person name="Papp V."/>
            <person name="Albert L."/>
            <person name="Andreopoulos W."/>
            <person name="Angelini C."/>
            <person name="Antonin V."/>
            <person name="Barry K.W."/>
            <person name="Bougher N.L."/>
            <person name="Buchanan P."/>
            <person name="Buyck B."/>
            <person name="Bense V."/>
            <person name="Catcheside P."/>
            <person name="Chovatia M."/>
            <person name="Cooper J."/>
            <person name="Damon W."/>
            <person name="Desjardin D."/>
            <person name="Finy P."/>
            <person name="Geml J."/>
            <person name="Haridas S."/>
            <person name="Hughes K."/>
            <person name="Justo A."/>
            <person name="Karasinski D."/>
            <person name="Kautmanova I."/>
            <person name="Kiss B."/>
            <person name="Kocsube S."/>
            <person name="Kotiranta H."/>
            <person name="LaButti K.M."/>
            <person name="Lechner B.E."/>
            <person name="Liimatainen K."/>
            <person name="Lipzen A."/>
            <person name="Lukacs Z."/>
            <person name="Mihaltcheva S."/>
            <person name="Morgado L.N."/>
            <person name="Niskanen T."/>
            <person name="Noordeloos M.E."/>
            <person name="Ohm R.A."/>
            <person name="Ortiz-Santana B."/>
            <person name="Ovrebo C."/>
            <person name="Racz N."/>
            <person name="Riley R."/>
            <person name="Savchenko A."/>
            <person name="Shiryaev A."/>
            <person name="Soop K."/>
            <person name="Spirin V."/>
            <person name="Szebenyi C."/>
            <person name="Tomsovsky M."/>
            <person name="Tulloss R.E."/>
            <person name="Uehling J."/>
            <person name="Grigoriev I.V."/>
            <person name="Vagvolgyi C."/>
            <person name="Papp T."/>
            <person name="Martin F.M."/>
            <person name="Miettinen O."/>
            <person name="Hibbett D.S."/>
            <person name="Nagy L.G."/>
        </authorList>
    </citation>
    <scope>NUCLEOTIDE SEQUENCE [LARGE SCALE GENOMIC DNA]</scope>
    <source>
        <strain evidence="2 3">CBS 962.96</strain>
    </source>
</reference>
<feature type="compositionally biased region" description="Basic and acidic residues" evidence="1">
    <location>
        <begin position="1247"/>
        <end position="1256"/>
    </location>
</feature>
<feature type="compositionally biased region" description="Acidic residues" evidence="1">
    <location>
        <begin position="1291"/>
        <end position="1312"/>
    </location>
</feature>
<feature type="region of interest" description="Disordered" evidence="1">
    <location>
        <begin position="153"/>
        <end position="190"/>
    </location>
</feature>
<feature type="region of interest" description="Disordered" evidence="1">
    <location>
        <begin position="468"/>
        <end position="491"/>
    </location>
</feature>
<feature type="compositionally biased region" description="Basic and acidic residues" evidence="1">
    <location>
        <begin position="885"/>
        <end position="907"/>
    </location>
</feature>
<organism evidence="2 3">
    <name type="scientific">Dendrothele bispora (strain CBS 962.96)</name>
    <dbReference type="NCBI Taxonomy" id="1314807"/>
    <lineage>
        <taxon>Eukaryota</taxon>
        <taxon>Fungi</taxon>
        <taxon>Dikarya</taxon>
        <taxon>Basidiomycota</taxon>
        <taxon>Agaricomycotina</taxon>
        <taxon>Agaricomycetes</taxon>
        <taxon>Agaricomycetidae</taxon>
        <taxon>Agaricales</taxon>
        <taxon>Agaricales incertae sedis</taxon>
        <taxon>Dendrothele</taxon>
    </lineage>
</organism>
<feature type="compositionally biased region" description="Low complexity" evidence="1">
    <location>
        <begin position="427"/>
        <end position="455"/>
    </location>
</feature>
<dbReference type="Proteomes" id="UP000297245">
    <property type="component" value="Unassembled WGS sequence"/>
</dbReference>
<evidence type="ECO:0000313" key="3">
    <source>
        <dbReference type="Proteomes" id="UP000297245"/>
    </source>
</evidence>
<feature type="compositionally biased region" description="Acidic residues" evidence="1">
    <location>
        <begin position="1105"/>
        <end position="1116"/>
    </location>
</feature>
<feature type="compositionally biased region" description="Low complexity" evidence="1">
    <location>
        <begin position="1161"/>
        <end position="1182"/>
    </location>
</feature>
<dbReference type="EMBL" id="ML179098">
    <property type="protein sequence ID" value="THV00884.1"/>
    <property type="molecule type" value="Genomic_DNA"/>
</dbReference>
<feature type="compositionally biased region" description="Basic and acidic residues" evidence="1">
    <location>
        <begin position="1279"/>
        <end position="1290"/>
    </location>
</feature>
<sequence>MAADKSKRHEVALVMDAGYATGYETDQAGGRTGAGQNKTRTKLLKKKKVPRSADYTDGAETDDGSSFHNHNNNDKKKSSSKSPGGGKSRFFRLGNRSKSTVDDDDSQHGRASTLDEDVPVVPTLPPQPTFRLPIAAKFATTLGNLNDKATLDPPLYHSSSSSSGGGGIPSSPETPTVATPRDAETESTSTDALLLLRRQSSLLSSINKSLNNIPRSGTVLPSLTEHQPDPRHHNHYHVPGYASPVPTVHSSAGFSTATVATTMSTMSASTNTPPTSIVTSSTFRGGYNSLPNNRIHYDTNNGSGGGDYSGSYTNSNINTSSYSSQQQQQRSFLTSSPAPSSFSSTTVTSSSSTITAPAMKFLGGSNNSSNSNRHVPGPLSLHPQQQQQQQPYSNSLPLKTPTELASIAGGPGSPFVVVQTQSHLDDTSSSSTHSHPFSTSTSTSPPNSSSSNSNSSLLSAAFSSLGFGRSSPSKLTLHPDQNQQTKSLISRTPSAENVFVVPSTEYVVPSPGLTGPGGPGSGPGPGLSSGGVVNGGGDGDEDGIGQELILPRPNTSVFSHHGEVIPPPSPPPTSPLPDVPGGLRSRKGGKGVLGSASEDSHEERVTDESLLYEDQSNGYFSVQQQQQQVQRQQQQQQQTQQQYLNPTSPMLSPSPSPIITRGRESPFPTKPVLTTLSRSASRAGSRATSPVLGYPSSSSATTSAVAGTGVEGGGQGFGLGTGTERVTGLEARVKVRRYRDLYALDIPDSEPGTGMTRAGGGGVGIRNQNQSQQDWRQQHQQLSPILGSSNGGSGDYGSSQDRTRRDMDNHKRQSSMVGIQVVDPSDEEEEGEGYERYLRGVAGVEGGEDDGGSDSFFESGSGMGTATGTAPLMLRRPSLGTRISNAREKEERERREREKRDKNKEEEHVEEEEEYDSDEEIRNVLKRFKRYETYPVNELVDEDSGVGGGGLSGSMLRRKVTGDEFGETEDGVSEEGEAESKSDLKHEMREGEAEPALERGMSAKRQSRHGNGNGHNRYHQHAKSQSQTLPRILMGGGGGGGREDEYQQGELEEEEEGENSGIRSKSSKPSPLLLGYGLRPGQMESPSASPVVSAGYGSGSGFGYSDEDKEEEEEEEPLPRQVETQTQVHFKSLDKGRASPLPTTIITRSFSPPQSPPSSPPSLRSQSPPSPPSLARSQSQSLMPTTTTAGGALLQKRPSLLPQKSLAGELLRERTRARMESASPVLGLRATEKTATATRGAGRTANRAHEVPDRPRSPSRSPYKEDFDEDTSKFGPFVDDYKNERKKGGEDSDEEEEEDDDDDQSYYPDDDYKDTVHAELSVPNNNSSSKAARRKSKAVSEWSVSRYMSMYSESEYTMGSNGTDRMSKGSFLDMEKSGDARERFIRRVGEMYDESGREIPPVPPVPPVPELPKALRMANGTGAKVGVMERIKRFEGSGTSGNAAGRKPVLQGSSSWI</sequence>
<proteinExistence type="predicted"/>
<feature type="compositionally biased region" description="Low complexity" evidence="1">
    <location>
        <begin position="674"/>
        <end position="689"/>
    </location>
</feature>
<keyword evidence="3" id="KW-1185">Reference proteome</keyword>
<gene>
    <name evidence="2" type="ORF">K435DRAFT_854401</name>
</gene>
<feature type="compositionally biased region" description="Gly residues" evidence="1">
    <location>
        <begin position="514"/>
        <end position="537"/>
    </location>
</feature>
<evidence type="ECO:0000313" key="2">
    <source>
        <dbReference type="EMBL" id="THV00884.1"/>
    </source>
</evidence>
<dbReference type="PANTHER" id="PTHR35711">
    <property type="entry name" value="EXPRESSED PROTEIN"/>
    <property type="match status" value="1"/>
</dbReference>
<feature type="compositionally biased region" description="Acidic residues" evidence="1">
    <location>
        <begin position="964"/>
        <end position="977"/>
    </location>
</feature>
<feature type="compositionally biased region" description="Polar residues" evidence="1">
    <location>
        <begin position="470"/>
        <end position="491"/>
    </location>
</feature>
<feature type="compositionally biased region" description="Basic and acidic residues" evidence="1">
    <location>
        <begin position="801"/>
        <end position="811"/>
    </location>
</feature>
<feature type="region of interest" description="Disordered" evidence="1">
    <location>
        <begin position="745"/>
        <end position="919"/>
    </location>
</feature>
<name>A0A4S8MFL1_DENBC</name>
<feature type="compositionally biased region" description="Pro residues" evidence="1">
    <location>
        <begin position="1400"/>
        <end position="1410"/>
    </location>
</feature>
<feature type="compositionally biased region" description="Acidic residues" evidence="1">
    <location>
        <begin position="908"/>
        <end position="919"/>
    </location>
</feature>
<feature type="compositionally biased region" description="Basic and acidic residues" evidence="1">
    <location>
        <begin position="1210"/>
        <end position="1219"/>
    </location>
</feature>
<feature type="compositionally biased region" description="Gly residues" evidence="1">
    <location>
        <begin position="709"/>
        <end position="721"/>
    </location>
</feature>
<accession>A0A4S8MFL1</accession>
<feature type="compositionally biased region" description="Basic and acidic residues" evidence="1">
    <location>
        <begin position="978"/>
        <end position="992"/>
    </location>
</feature>
<feature type="region of interest" description="Disordered" evidence="1">
    <location>
        <begin position="940"/>
        <end position="1340"/>
    </location>
</feature>
<feature type="compositionally biased region" description="Low complexity" evidence="1">
    <location>
        <begin position="309"/>
        <end position="358"/>
    </location>
</feature>
<feature type="compositionally biased region" description="Basic residues" evidence="1">
    <location>
        <begin position="39"/>
        <end position="50"/>
    </location>
</feature>
<feature type="compositionally biased region" description="Low complexity" evidence="1">
    <location>
        <begin position="696"/>
        <end position="708"/>
    </location>
</feature>
<feature type="region of interest" description="Disordered" evidence="1">
    <location>
        <begin position="1435"/>
        <end position="1457"/>
    </location>
</feature>